<evidence type="ECO:0000256" key="1">
    <source>
        <dbReference type="SAM" id="MobiDB-lite"/>
    </source>
</evidence>
<accession>D2QZN2</accession>
<dbReference type="EMBL" id="CP001848">
    <property type="protein sequence ID" value="ADB16515.1"/>
    <property type="molecule type" value="Genomic_DNA"/>
</dbReference>
<reference evidence="2 3" key="1">
    <citation type="journal article" date="2009" name="Stand. Genomic Sci.">
        <title>Complete genome sequence of Pirellula staleyi type strain (ATCC 27377).</title>
        <authorList>
            <person name="Clum A."/>
            <person name="Tindall B.J."/>
            <person name="Sikorski J."/>
            <person name="Ivanova N."/>
            <person name="Mavrommatis K."/>
            <person name="Lucas S."/>
            <person name="Glavina del Rio T."/>
            <person name="Nolan M."/>
            <person name="Chen F."/>
            <person name="Tice H."/>
            <person name="Pitluck S."/>
            <person name="Cheng J.F."/>
            <person name="Chertkov O."/>
            <person name="Brettin T."/>
            <person name="Han C."/>
            <person name="Detter J.C."/>
            <person name="Kuske C."/>
            <person name="Bruce D."/>
            <person name="Goodwin L."/>
            <person name="Ovchinikova G."/>
            <person name="Pati A."/>
            <person name="Mikhailova N."/>
            <person name="Chen A."/>
            <person name="Palaniappan K."/>
            <person name="Land M."/>
            <person name="Hauser L."/>
            <person name="Chang Y.J."/>
            <person name="Jeffries C.D."/>
            <person name="Chain P."/>
            <person name="Rohde M."/>
            <person name="Goker M."/>
            <person name="Bristow J."/>
            <person name="Eisen J.A."/>
            <person name="Markowitz V."/>
            <person name="Hugenholtz P."/>
            <person name="Kyrpides N.C."/>
            <person name="Klenk H.P."/>
            <person name="Lapidus A."/>
        </authorList>
    </citation>
    <scope>NUCLEOTIDE SEQUENCE [LARGE SCALE GENOMIC DNA]</scope>
    <source>
        <strain evidence="3">ATCC 27377 / DSM 6068 / ICPB 4128</strain>
    </source>
</reference>
<proteinExistence type="predicted"/>
<evidence type="ECO:0000313" key="3">
    <source>
        <dbReference type="Proteomes" id="UP000001887"/>
    </source>
</evidence>
<evidence type="ECO:0000313" key="2">
    <source>
        <dbReference type="EMBL" id="ADB16515.1"/>
    </source>
</evidence>
<dbReference type="KEGG" id="psl:Psta_1841"/>
<dbReference type="Proteomes" id="UP000001887">
    <property type="component" value="Chromosome"/>
</dbReference>
<dbReference type="OrthoDB" id="7824337at2"/>
<feature type="region of interest" description="Disordered" evidence="1">
    <location>
        <begin position="1063"/>
        <end position="1084"/>
    </location>
</feature>
<protein>
    <submittedName>
        <fullName evidence="2">Uncharacterized protein</fullName>
    </submittedName>
</protein>
<dbReference type="eggNOG" id="ENOG5032YHD">
    <property type="taxonomic scope" value="Bacteria"/>
</dbReference>
<keyword evidence="3" id="KW-1185">Reference proteome</keyword>
<organism evidence="2 3">
    <name type="scientific">Pirellula staleyi (strain ATCC 27377 / DSM 6068 / ICPB 4128)</name>
    <name type="common">Pirella staleyi</name>
    <dbReference type="NCBI Taxonomy" id="530564"/>
    <lineage>
        <taxon>Bacteria</taxon>
        <taxon>Pseudomonadati</taxon>
        <taxon>Planctomycetota</taxon>
        <taxon>Planctomycetia</taxon>
        <taxon>Pirellulales</taxon>
        <taxon>Pirellulaceae</taxon>
        <taxon>Pirellula</taxon>
    </lineage>
</organism>
<name>D2QZN2_PIRSD</name>
<sequence>MASPTTAPPVSKKTGFDPAQKAWLSRQLGVEVPWNANIEVDGAPQDTREALKKVKEFDEELAKGTELDESKKAEIAKIKEALAAAGIPGVAEKADDFETARQAKDEALKKVRDLLELQKAEISKTTDLKYVVKREGLPGSTTKRTKTQGNEVDKQYSEVHDGDRRVAGKGPTDAQLQALKLVMDQLMALTNEIRDNGDAKFTPNELMEEIWTPLVRERIISEDQCPQEFSRVLQLWEGANALYRERCAVKAREEEERFATARGLLQDADEVLGIGASVVDVVLSIVGTGPKAKEILELATKCARAGANLLSNALAKDLKGCTTNIGAILGAAVPEPWGDVSKAAFLTVANTGLVVKKLSERSNGEAGDLIGDALEAAFGVIGSSISAKTKDDKFSKIFDTVGAQIKSKVSSGMAGKEIFDLLQATPVNTKLLLAKIGAIVDTEVKQGTKDLVKFMKHYPDLLDLKEKLEKEGLAEGDPEYDRQVKELTKEQEGETEKIEGIDIAGITKNLSELIGTAPDPEAIEKLAIEAGAEQTNAELEEAHETYCKSLSLAMGVGVGADDEDMALLSDLYDIDKLIAQIEADKAQIALLNGILDAVGGVVTLIVPQLGGVLKAKQFAMNVVAAVRRSQELCTFTALVSDAKKAASPQAFALLAQVSELKRQLTNDVIDAAVALGQAILITGAAAADLSGYGAAAGAALKAANGALEAFAQAKDFLSRKFQERKVKRAWAKYRKALDNPRDRVLVVKSLKSNATLAKYAVAYGALEMNDPFAREALRSCNLNDAVLADENTSAEKVVRFLEAKFSDDIQVVGVVTRFAPEAGAPMTLASWMANKEAASNPKNNFVLKSPSPTASIDNGFKLVETSAKVVVSLDISTVDTYDEWVTHSKNLMILATALDSYTPLATGPTGDREFPEFKDYLNDLSAAAKSESRKTLAAIEGDKAARVKAALNFKKTTTAAKRITDAIGTAQSAVGSTTGRSVQDITDYSTGAGAELMKVLKAASKEAPSLVGPASLLIKSLSLMPRRAEAAGKLGDPDKANRVKEILDQLVAELNETTTKISELGTNAETSMLALGPDAQPKDP</sequence>
<dbReference type="AlphaFoldDB" id="D2QZN2"/>
<gene>
    <name evidence="2" type="ordered locus">Psta_1841</name>
</gene>
<dbReference type="HOGENOM" id="CLU_285580_0_0_0"/>
<dbReference type="STRING" id="530564.Psta_1841"/>